<dbReference type="Gene3D" id="3.30.1220.10">
    <property type="entry name" value="CobW-like, C-terminal domain"/>
    <property type="match status" value="1"/>
</dbReference>
<dbReference type="GO" id="GO:0016787">
    <property type="term" value="F:hydrolase activity"/>
    <property type="evidence" value="ECO:0007669"/>
    <property type="project" value="UniProtKB-KW"/>
</dbReference>
<evidence type="ECO:0000256" key="4">
    <source>
        <dbReference type="ARBA" id="ARBA00034320"/>
    </source>
</evidence>
<dbReference type="InterPro" id="IPR027417">
    <property type="entry name" value="P-loop_NTPase"/>
</dbReference>
<evidence type="ECO:0000313" key="9">
    <source>
        <dbReference type="Proteomes" id="UP000221961"/>
    </source>
</evidence>
<evidence type="ECO:0000256" key="5">
    <source>
        <dbReference type="ARBA" id="ARBA00049117"/>
    </source>
</evidence>
<gene>
    <name evidence="8" type="ORF">CRH09_37655</name>
</gene>
<name>A0A291RY09_9NOCA</name>
<dbReference type="CDD" id="cd03112">
    <property type="entry name" value="CobW-like"/>
    <property type="match status" value="1"/>
</dbReference>
<comment type="similarity">
    <text evidence="4">Belongs to the SIMIBI class G3E GTPase family. ZNG1 subfamily.</text>
</comment>
<dbReference type="SMART" id="SM00833">
    <property type="entry name" value="CobW_C"/>
    <property type="match status" value="1"/>
</dbReference>
<dbReference type="KEGG" id="ntp:CRH09_37655"/>
<dbReference type="Proteomes" id="UP000221961">
    <property type="component" value="Chromosome"/>
</dbReference>
<dbReference type="InterPro" id="IPR051927">
    <property type="entry name" value="Zn_Chap_cDPG_Synth"/>
</dbReference>
<dbReference type="Gene3D" id="3.40.50.300">
    <property type="entry name" value="P-loop containing nucleotide triphosphate hydrolases"/>
    <property type="match status" value="1"/>
</dbReference>
<dbReference type="InterPro" id="IPR003495">
    <property type="entry name" value="CobW/HypB/UreG_nucleotide-bd"/>
</dbReference>
<proteinExistence type="inferred from homology"/>
<keyword evidence="2" id="KW-0378">Hydrolase</keyword>
<evidence type="ECO:0000256" key="6">
    <source>
        <dbReference type="SAM" id="MobiDB-lite"/>
    </source>
</evidence>
<sequence>MVSTRTGVCPSGGNGKSFTKQTLRPRPRGPDVEAINENDYHLAVTASTSDLLPVTVLSGFLGAGKTTLLNHILANRDGRRVAVIVNDMSEVNIDAALVAGQGHLDRTEEKLVELTNGCICCTLREDLIEAVGRLARDGRFDQLVIESTGISEPMPVAASFEWEFENGFKLGNFARLDTMVTVVDATAFLGEVVRGEPLAARDLQAGVGDSRTIADLLVDQVEFADVLLLNKTDLVSEKAAGTVGATIRRLNPRAKVLRTAHGVVDLAEVLDTGRYNPVAAAETEGWDEELAGGHTPETEEYGIRSLTYTADRPFHPARLDAALNSLRGLLRSKGFCWFASRPELAAIWSQAGPNLTFEPAAWWSSLETPPGQEIVFIGVKLDRTRVRDLLDAALLTDAEMAAGQGEWVRYPDPFPAWGEAHAHE</sequence>
<dbReference type="Pfam" id="PF07683">
    <property type="entry name" value="CobW_C"/>
    <property type="match status" value="1"/>
</dbReference>
<dbReference type="InterPro" id="IPR011629">
    <property type="entry name" value="CobW-like_C"/>
</dbReference>
<evidence type="ECO:0000256" key="2">
    <source>
        <dbReference type="ARBA" id="ARBA00022801"/>
    </source>
</evidence>
<keyword evidence="3" id="KW-0143">Chaperone</keyword>
<dbReference type="Pfam" id="PF02492">
    <property type="entry name" value="cobW"/>
    <property type="match status" value="1"/>
</dbReference>
<evidence type="ECO:0000259" key="7">
    <source>
        <dbReference type="SMART" id="SM00833"/>
    </source>
</evidence>
<evidence type="ECO:0000256" key="3">
    <source>
        <dbReference type="ARBA" id="ARBA00023186"/>
    </source>
</evidence>
<reference evidence="8 9" key="1">
    <citation type="submission" date="2017-10" db="EMBL/GenBank/DDBJ databases">
        <title>Comparative genomics between pathogenic Norcardia.</title>
        <authorList>
            <person name="Zeng L."/>
        </authorList>
    </citation>
    <scope>NUCLEOTIDE SEQUENCE [LARGE SCALE GENOMIC DNA]</scope>
    <source>
        <strain evidence="8 9">NC_YFY_NT001</strain>
    </source>
</reference>
<comment type="catalytic activity">
    <reaction evidence="5">
        <text>GTP + H2O = GDP + phosphate + H(+)</text>
        <dbReference type="Rhea" id="RHEA:19669"/>
        <dbReference type="ChEBI" id="CHEBI:15377"/>
        <dbReference type="ChEBI" id="CHEBI:15378"/>
        <dbReference type="ChEBI" id="CHEBI:37565"/>
        <dbReference type="ChEBI" id="CHEBI:43474"/>
        <dbReference type="ChEBI" id="CHEBI:58189"/>
    </reaction>
    <physiologicalReaction direction="left-to-right" evidence="5">
        <dbReference type="Rhea" id="RHEA:19670"/>
    </physiologicalReaction>
</comment>
<dbReference type="AlphaFoldDB" id="A0A291RY09"/>
<keyword evidence="1" id="KW-0547">Nucleotide-binding</keyword>
<dbReference type="EMBL" id="CP023778">
    <property type="protein sequence ID" value="ATL72416.1"/>
    <property type="molecule type" value="Genomic_DNA"/>
</dbReference>
<dbReference type="SUPFAM" id="SSF52540">
    <property type="entry name" value="P-loop containing nucleoside triphosphate hydrolases"/>
    <property type="match status" value="1"/>
</dbReference>
<feature type="domain" description="CobW C-terminal" evidence="7">
    <location>
        <begin position="303"/>
        <end position="394"/>
    </location>
</feature>
<feature type="region of interest" description="Disordered" evidence="6">
    <location>
        <begin position="1"/>
        <end position="29"/>
    </location>
</feature>
<dbReference type="InterPro" id="IPR036627">
    <property type="entry name" value="CobW-likC_sf"/>
</dbReference>
<evidence type="ECO:0000256" key="1">
    <source>
        <dbReference type="ARBA" id="ARBA00022741"/>
    </source>
</evidence>
<organism evidence="8 9">
    <name type="scientific">Nocardia terpenica</name>
    <dbReference type="NCBI Taxonomy" id="455432"/>
    <lineage>
        <taxon>Bacteria</taxon>
        <taxon>Bacillati</taxon>
        <taxon>Actinomycetota</taxon>
        <taxon>Actinomycetes</taxon>
        <taxon>Mycobacteriales</taxon>
        <taxon>Nocardiaceae</taxon>
        <taxon>Nocardia</taxon>
    </lineage>
</organism>
<protein>
    <submittedName>
        <fullName evidence="8">Cobalamin biosynthesis protein CobW</fullName>
    </submittedName>
</protein>
<dbReference type="PANTHER" id="PTHR43603">
    <property type="entry name" value="COBW DOMAIN-CONTAINING PROTEIN DDB_G0274527"/>
    <property type="match status" value="1"/>
</dbReference>
<evidence type="ECO:0000313" key="8">
    <source>
        <dbReference type="EMBL" id="ATL72416.1"/>
    </source>
</evidence>
<dbReference type="GO" id="GO:0000166">
    <property type="term" value="F:nucleotide binding"/>
    <property type="evidence" value="ECO:0007669"/>
    <property type="project" value="UniProtKB-KW"/>
</dbReference>
<accession>A0A291RY09</accession>
<dbReference type="PANTHER" id="PTHR43603:SF1">
    <property type="entry name" value="ZINC-REGULATED GTPASE METALLOPROTEIN ACTIVATOR 1"/>
    <property type="match status" value="1"/>
</dbReference>